<protein>
    <recommendedName>
        <fullName evidence="6">Amino acid transporter transmembrane domain-containing protein</fullName>
    </recommendedName>
</protein>
<dbReference type="InParanoid" id="A0A078A1A3"/>
<dbReference type="PANTHER" id="PTHR22950">
    <property type="entry name" value="AMINO ACID TRANSPORTER"/>
    <property type="match status" value="1"/>
</dbReference>
<keyword evidence="8" id="KW-1185">Reference proteome</keyword>
<dbReference type="InterPro" id="IPR013057">
    <property type="entry name" value="AA_transpt_TM"/>
</dbReference>
<dbReference type="OMA" id="NQMKNPQ"/>
<keyword evidence="3 5" id="KW-1133">Transmembrane helix</keyword>
<feature type="transmembrane region" description="Helical" evidence="5">
    <location>
        <begin position="339"/>
        <end position="367"/>
    </location>
</feature>
<name>A0A078A1A3_STYLE</name>
<evidence type="ECO:0000256" key="1">
    <source>
        <dbReference type="ARBA" id="ARBA00004141"/>
    </source>
</evidence>
<comment type="subcellular location">
    <subcellularLocation>
        <location evidence="1">Membrane</location>
        <topology evidence="1">Multi-pass membrane protein</topology>
    </subcellularLocation>
</comment>
<organism evidence="7 8">
    <name type="scientific">Stylonychia lemnae</name>
    <name type="common">Ciliate</name>
    <dbReference type="NCBI Taxonomy" id="5949"/>
    <lineage>
        <taxon>Eukaryota</taxon>
        <taxon>Sar</taxon>
        <taxon>Alveolata</taxon>
        <taxon>Ciliophora</taxon>
        <taxon>Intramacronucleata</taxon>
        <taxon>Spirotrichea</taxon>
        <taxon>Stichotrichia</taxon>
        <taxon>Sporadotrichida</taxon>
        <taxon>Oxytrichidae</taxon>
        <taxon>Stylonychinae</taxon>
        <taxon>Stylonychia</taxon>
    </lineage>
</organism>
<proteinExistence type="predicted"/>
<feature type="transmembrane region" description="Helical" evidence="5">
    <location>
        <begin position="86"/>
        <end position="106"/>
    </location>
</feature>
<feature type="transmembrane region" description="Helical" evidence="5">
    <location>
        <begin position="224"/>
        <end position="244"/>
    </location>
</feature>
<evidence type="ECO:0000256" key="4">
    <source>
        <dbReference type="ARBA" id="ARBA00023136"/>
    </source>
</evidence>
<dbReference type="PANTHER" id="PTHR22950:SF666">
    <property type="entry name" value="VACUOLAR AMINO ACID TRANSPORTER 4"/>
    <property type="match status" value="1"/>
</dbReference>
<keyword evidence="4 5" id="KW-0472">Membrane</keyword>
<evidence type="ECO:0000313" key="7">
    <source>
        <dbReference type="EMBL" id="CDW75860.1"/>
    </source>
</evidence>
<dbReference type="OrthoDB" id="296408at2759"/>
<evidence type="ECO:0000259" key="6">
    <source>
        <dbReference type="Pfam" id="PF01490"/>
    </source>
</evidence>
<feature type="transmembrane region" description="Helical" evidence="5">
    <location>
        <begin position="200"/>
        <end position="217"/>
    </location>
</feature>
<accession>A0A078A1A3</accession>
<feature type="transmembrane region" description="Helical" evidence="5">
    <location>
        <begin position="298"/>
        <end position="319"/>
    </location>
</feature>
<feature type="domain" description="Amino acid transporter transmembrane" evidence="6">
    <location>
        <begin position="82"/>
        <end position="458"/>
    </location>
</feature>
<dbReference type="GO" id="GO:0015179">
    <property type="term" value="F:L-amino acid transmembrane transporter activity"/>
    <property type="evidence" value="ECO:0007669"/>
    <property type="project" value="TreeGrafter"/>
</dbReference>
<feature type="transmembrane region" description="Helical" evidence="5">
    <location>
        <begin position="160"/>
        <end position="180"/>
    </location>
</feature>
<evidence type="ECO:0000256" key="2">
    <source>
        <dbReference type="ARBA" id="ARBA00022692"/>
    </source>
</evidence>
<evidence type="ECO:0000313" key="8">
    <source>
        <dbReference type="Proteomes" id="UP000039865"/>
    </source>
</evidence>
<dbReference type="GO" id="GO:0016020">
    <property type="term" value="C:membrane"/>
    <property type="evidence" value="ECO:0007669"/>
    <property type="project" value="UniProtKB-SubCell"/>
</dbReference>
<feature type="transmembrane region" description="Helical" evidence="5">
    <location>
        <begin position="387"/>
        <end position="404"/>
    </location>
</feature>
<reference evidence="7 8" key="1">
    <citation type="submission" date="2014-06" db="EMBL/GenBank/DDBJ databases">
        <authorList>
            <person name="Swart Estienne"/>
        </authorList>
    </citation>
    <scope>NUCLEOTIDE SEQUENCE [LARGE SCALE GENOMIC DNA]</scope>
    <source>
        <strain evidence="7 8">130c</strain>
    </source>
</reference>
<feature type="transmembrane region" description="Helical" evidence="5">
    <location>
        <begin position="112"/>
        <end position="135"/>
    </location>
</feature>
<feature type="transmembrane region" description="Helical" evidence="5">
    <location>
        <begin position="410"/>
        <end position="434"/>
    </location>
</feature>
<keyword evidence="2 5" id="KW-0812">Transmembrane</keyword>
<evidence type="ECO:0000256" key="5">
    <source>
        <dbReference type="SAM" id="Phobius"/>
    </source>
</evidence>
<evidence type="ECO:0000256" key="3">
    <source>
        <dbReference type="ARBA" id="ARBA00022989"/>
    </source>
</evidence>
<gene>
    <name evidence="7" type="primary">Contig3735.g3990</name>
    <name evidence="7" type="ORF">STYLEM_4855</name>
</gene>
<sequence>MAKSFQDKVQSIIKDKKLELTADQYMAKNRCNILTVNFFSVGGSYVDDSEVDELDLPDELQQTALEIRKKLFAESQRKMIKKLSPVQTYFSLVKGFIAIGVMYAPKNFYNGGWLWGAVAMFLGFFLTLICIIKLIEARTVLGGGSFSEISFKAFGTKGKIVADILMAIQQVGFCIGMVYFVITSLREVVNDIWDVDSDQIWYAVFCLVVITPLCFVRRIEKFSFTFLFADMMIVIASIAIIVYACIRVKDYGWGDNVQLFNNDTWLTMIGSAVYSYEGIGVVIPILEVTNAPELFPRILTMVLLTVFVLYSGFGIFNLFAYGEYLHDKPLITMALGQGWVVYVIKIMFAINIVFSYALMVFPATLIFEDYLFSRMPKSRQRQWLKNLSRTLTVVFTLVICILLGDKLDKFLSLIGTIASTPVAFTLPCMFHYVICKPDTKGKVIDIGIIILTLIILIFCSGFNIWTWND</sequence>
<dbReference type="Pfam" id="PF01490">
    <property type="entry name" value="Aa_trans"/>
    <property type="match status" value="1"/>
</dbReference>
<feature type="transmembrane region" description="Helical" evidence="5">
    <location>
        <begin position="446"/>
        <end position="467"/>
    </location>
</feature>
<dbReference type="AlphaFoldDB" id="A0A078A1A3"/>
<feature type="transmembrane region" description="Helical" evidence="5">
    <location>
        <begin position="264"/>
        <end position="286"/>
    </location>
</feature>
<dbReference type="Proteomes" id="UP000039865">
    <property type="component" value="Unassembled WGS sequence"/>
</dbReference>
<dbReference type="EMBL" id="CCKQ01004706">
    <property type="protein sequence ID" value="CDW75860.1"/>
    <property type="molecule type" value="Genomic_DNA"/>
</dbReference>